<dbReference type="EMBL" id="CAVNYO010000466">
    <property type="protein sequence ID" value="CAK5283233.1"/>
    <property type="molecule type" value="Genomic_DNA"/>
</dbReference>
<reference evidence="11" key="1">
    <citation type="submission" date="2023-11" db="EMBL/GenBank/DDBJ databases">
        <authorList>
            <person name="De Vega J J."/>
            <person name="De Vega J J."/>
        </authorList>
    </citation>
    <scope>NUCLEOTIDE SEQUENCE</scope>
</reference>
<evidence type="ECO:0000256" key="1">
    <source>
        <dbReference type="ARBA" id="ARBA00000707"/>
    </source>
</evidence>
<dbReference type="Pfam" id="PF00443">
    <property type="entry name" value="UCH"/>
    <property type="match status" value="1"/>
</dbReference>
<evidence type="ECO:0000256" key="7">
    <source>
        <dbReference type="ARBA" id="ARBA00022807"/>
    </source>
</evidence>
<evidence type="ECO:0000256" key="4">
    <source>
        <dbReference type="ARBA" id="ARBA00022670"/>
    </source>
</evidence>
<organism evidence="11 12">
    <name type="scientific">Mycena citricolor</name>
    <dbReference type="NCBI Taxonomy" id="2018698"/>
    <lineage>
        <taxon>Eukaryota</taxon>
        <taxon>Fungi</taxon>
        <taxon>Dikarya</taxon>
        <taxon>Basidiomycota</taxon>
        <taxon>Agaricomycotina</taxon>
        <taxon>Agaricomycetes</taxon>
        <taxon>Agaricomycetidae</taxon>
        <taxon>Agaricales</taxon>
        <taxon>Marasmiineae</taxon>
        <taxon>Mycenaceae</taxon>
        <taxon>Mycena</taxon>
    </lineage>
</organism>
<feature type="domain" description="USP" evidence="9">
    <location>
        <begin position="369"/>
        <end position="1023"/>
    </location>
</feature>
<protein>
    <recommendedName>
        <fullName evidence="3">ubiquitinyl hydrolase 1</fullName>
        <ecNumber evidence="3">3.4.19.12</ecNumber>
    </recommendedName>
</protein>
<evidence type="ECO:0000256" key="8">
    <source>
        <dbReference type="SAM" id="MobiDB-lite"/>
    </source>
</evidence>
<keyword evidence="12" id="KW-1185">Reference proteome</keyword>
<feature type="domain" description="DUSP" evidence="10">
    <location>
        <begin position="87"/>
        <end position="195"/>
    </location>
</feature>
<feature type="compositionally biased region" description="Basic and acidic residues" evidence="8">
    <location>
        <begin position="1034"/>
        <end position="1045"/>
    </location>
</feature>
<evidence type="ECO:0000256" key="5">
    <source>
        <dbReference type="ARBA" id="ARBA00022786"/>
    </source>
</evidence>
<comment type="catalytic activity">
    <reaction evidence="1">
        <text>Thiol-dependent hydrolysis of ester, thioester, amide, peptide and isopeptide bonds formed by the C-terminal Gly of ubiquitin (a 76-residue protein attached to proteins as an intracellular targeting signal).</text>
        <dbReference type="EC" id="3.4.19.12"/>
    </reaction>
</comment>
<dbReference type="SUPFAM" id="SSF143791">
    <property type="entry name" value="DUSP-like"/>
    <property type="match status" value="1"/>
</dbReference>
<comment type="caution">
    <text evidence="11">The sequence shown here is derived from an EMBL/GenBank/DDBJ whole genome shotgun (WGS) entry which is preliminary data.</text>
</comment>
<feature type="region of interest" description="Disordered" evidence="8">
    <location>
        <begin position="1"/>
        <end position="63"/>
    </location>
</feature>
<dbReference type="PROSITE" id="PS50235">
    <property type="entry name" value="USP_3"/>
    <property type="match status" value="1"/>
</dbReference>
<comment type="similarity">
    <text evidence="2">Belongs to the peptidase C19 family.</text>
</comment>
<dbReference type="InterPro" id="IPR001394">
    <property type="entry name" value="Peptidase_C19_UCH"/>
</dbReference>
<dbReference type="InterPro" id="IPR050185">
    <property type="entry name" value="Ub_carboxyl-term_hydrolase"/>
</dbReference>
<dbReference type="GO" id="GO:0006508">
    <property type="term" value="P:proteolysis"/>
    <property type="evidence" value="ECO:0007669"/>
    <property type="project" value="UniProtKB-KW"/>
</dbReference>
<evidence type="ECO:0000256" key="2">
    <source>
        <dbReference type="ARBA" id="ARBA00009085"/>
    </source>
</evidence>
<dbReference type="Proteomes" id="UP001295794">
    <property type="component" value="Unassembled WGS sequence"/>
</dbReference>
<dbReference type="PROSITE" id="PS51283">
    <property type="entry name" value="DUSP"/>
    <property type="match status" value="1"/>
</dbReference>
<dbReference type="InterPro" id="IPR006615">
    <property type="entry name" value="Pept_C19_DUSP"/>
</dbReference>
<feature type="compositionally biased region" description="Acidic residues" evidence="8">
    <location>
        <begin position="1055"/>
        <end position="1065"/>
    </location>
</feature>
<proteinExistence type="inferred from homology"/>
<dbReference type="InterPro" id="IPR035927">
    <property type="entry name" value="DUSP-like_sf"/>
</dbReference>
<dbReference type="PANTHER" id="PTHR21646">
    <property type="entry name" value="UBIQUITIN CARBOXYL-TERMINAL HYDROLASE"/>
    <property type="match status" value="1"/>
</dbReference>
<dbReference type="SMART" id="SM00695">
    <property type="entry name" value="DUSP"/>
    <property type="match status" value="1"/>
</dbReference>
<feature type="compositionally biased region" description="Low complexity" evidence="8">
    <location>
        <begin position="24"/>
        <end position="44"/>
    </location>
</feature>
<dbReference type="InterPro" id="IPR038765">
    <property type="entry name" value="Papain-like_cys_pep_sf"/>
</dbReference>
<dbReference type="AlphaFoldDB" id="A0AAD2HZ30"/>
<keyword evidence="5" id="KW-0833">Ubl conjugation pathway</keyword>
<keyword evidence="4" id="KW-0645">Protease</keyword>
<feature type="compositionally biased region" description="Polar residues" evidence="8">
    <location>
        <begin position="1154"/>
        <end position="1171"/>
    </location>
</feature>
<evidence type="ECO:0000259" key="10">
    <source>
        <dbReference type="PROSITE" id="PS51283"/>
    </source>
</evidence>
<name>A0AAD2HZ30_9AGAR</name>
<feature type="region of interest" description="Disordered" evidence="8">
    <location>
        <begin position="1027"/>
        <end position="1171"/>
    </location>
</feature>
<evidence type="ECO:0000313" key="11">
    <source>
        <dbReference type="EMBL" id="CAK5283233.1"/>
    </source>
</evidence>
<dbReference type="Gene3D" id="3.90.70.10">
    <property type="entry name" value="Cysteine proteinases"/>
    <property type="match status" value="2"/>
</dbReference>
<dbReference type="InterPro" id="IPR028889">
    <property type="entry name" value="USP"/>
</dbReference>
<dbReference type="EC" id="3.4.19.12" evidence="3"/>
<dbReference type="Gene3D" id="3.30.2230.10">
    <property type="entry name" value="DUSP-like"/>
    <property type="match status" value="1"/>
</dbReference>
<dbReference type="GO" id="GO:0016579">
    <property type="term" value="P:protein deubiquitination"/>
    <property type="evidence" value="ECO:0007669"/>
    <property type="project" value="InterPro"/>
</dbReference>
<feature type="compositionally biased region" description="Polar residues" evidence="8">
    <location>
        <begin position="1"/>
        <end position="12"/>
    </location>
</feature>
<evidence type="ECO:0000256" key="6">
    <source>
        <dbReference type="ARBA" id="ARBA00022801"/>
    </source>
</evidence>
<keyword evidence="7" id="KW-0788">Thiol protease</keyword>
<evidence type="ECO:0000313" key="12">
    <source>
        <dbReference type="Proteomes" id="UP001295794"/>
    </source>
</evidence>
<accession>A0AAD2HZ30</accession>
<sequence length="1171" mass="130642">MNASAHSHSTTDPSQPSRKRQRSRSMLSDTSSSSVKRSVSDGPSLDGEGLSSISASDDGADTDAYMTELGQDTYRLAPATQARTPNHLSVPPTEKITSVETAKSVKLQVGETWYLVDRNWWKRWRKACAGVVDKDGAVTEEELEGVDNSSIVDANGSLRPSLSETVDYELVPPSVWADFEFWYGVPKWPLPRKVISRGVSKEAVVELYPLRVYVLRMVTIRSANESEPPTLDISIAETVGLLTTQLEDVARPQDLTRATPARVWKLLRPPSIGFETSEIPVEDVPTFEGEIVDSSETLKTLEEAGIMHGDTFVVEYKAPTGPFVQLQRQLFQPDGRKAAVFPRATPFGSFGRSTLRAASPARSIEPGTLGLGNMGNTCFMNSALQCLAHQPELVDYFLTGVFQDELNPENPLGMHGAIAEAFGALLQKIWAGTATSSSYSPRDFKTQLQRFAPQFSGYQQHDSQELVAFLLDGLHEDLNRVLKKPYVEKPDWEGGGDRELVQLAQKSWDGYMLRNDSVIVDLFQGQYQSTLVCPECEKVSITFDPFMYLTLPLPIQKKWKHAIHFIPWDISKPHLKIPVEIGRDASFKDLKVLLGRWVDVPADNLLAMETFSHKFYKSLDDSLPCGEMSPNDVIVCYELPCHAQQSRTYKKQPGDPLIIPVYLSDMKPASRTIFGAPPVSYGNSSNTFGHPMIAVIDSHDATSIDAIYNMLVDRLRRWTKNARDLLSWEAKDHPVDSIVEIKIDENSPAVEGDIVDEKIENEDVMMEVATATEVVPTGPKPDLFTLRFQEGNKEYGTSSAFGRTESIEERMKEAGTEPMLVREGDVLVCEFDDHMKAFYFGSSLRFEDALWDSWMQFVHPEFEESQRESESKRSRGISLQDCLDEFTKQEKLGEDDLWYCPQCKKHQQASKKFDLWKVPDVLVVHLKRFSNSRALRDKIDALVDFPVHGLDLGKMVGERAAADRLREQGVDLEGVDIDEPLIYDLFGGRTHGRSRWWPLPGLCSESRQQPVTANAYLLFYRRRTSRPLGGKTRSKVEEARSKRPAGDSLTTPDAETLDIPDDTHDDLDIPGLTGFRSATNASSPSSPRDEPPDLEDGLDMPFSDPLELASHRFDLPDPSSNKASPASSTEADGDPEEWNSSYTIPPGSPGWSPPTRSSPAMTENPLLSEST</sequence>
<dbReference type="Pfam" id="PF06337">
    <property type="entry name" value="DUSP"/>
    <property type="match status" value="1"/>
</dbReference>
<dbReference type="SUPFAM" id="SSF54001">
    <property type="entry name" value="Cysteine proteinases"/>
    <property type="match status" value="1"/>
</dbReference>
<evidence type="ECO:0000256" key="3">
    <source>
        <dbReference type="ARBA" id="ARBA00012759"/>
    </source>
</evidence>
<dbReference type="InterPro" id="IPR018200">
    <property type="entry name" value="USP_CS"/>
</dbReference>
<feature type="compositionally biased region" description="Polar residues" evidence="8">
    <location>
        <begin position="1118"/>
        <end position="1130"/>
    </location>
</feature>
<dbReference type="PANTHER" id="PTHR21646:SF24">
    <property type="entry name" value="UBIQUITIN CARBOXYL-TERMINAL HYDROLASE"/>
    <property type="match status" value="1"/>
</dbReference>
<evidence type="ECO:0000259" key="9">
    <source>
        <dbReference type="PROSITE" id="PS50235"/>
    </source>
</evidence>
<dbReference type="PROSITE" id="PS00972">
    <property type="entry name" value="USP_1"/>
    <property type="match status" value="1"/>
</dbReference>
<dbReference type="GO" id="GO:0004843">
    <property type="term" value="F:cysteine-type deubiquitinase activity"/>
    <property type="evidence" value="ECO:0007669"/>
    <property type="project" value="UniProtKB-EC"/>
</dbReference>
<gene>
    <name evidence="11" type="ORF">MYCIT1_LOCUS35615</name>
</gene>
<keyword evidence="6" id="KW-0378">Hydrolase</keyword>